<dbReference type="InterPro" id="IPR046532">
    <property type="entry name" value="DUF6597"/>
</dbReference>
<dbReference type="Pfam" id="PF12833">
    <property type="entry name" value="HTH_18"/>
    <property type="match status" value="1"/>
</dbReference>
<dbReference type="InterPro" id="IPR009057">
    <property type="entry name" value="Homeodomain-like_sf"/>
</dbReference>
<dbReference type="SUPFAM" id="SSF46689">
    <property type="entry name" value="Homeodomain-like"/>
    <property type="match status" value="2"/>
</dbReference>
<protein>
    <submittedName>
        <fullName evidence="5">AraC family transcriptional regulator</fullName>
    </submittedName>
</protein>
<accession>A0AAJ5WZ63</accession>
<dbReference type="GO" id="GO:0043565">
    <property type="term" value="F:sequence-specific DNA binding"/>
    <property type="evidence" value="ECO:0007669"/>
    <property type="project" value="InterPro"/>
</dbReference>
<dbReference type="Pfam" id="PF20240">
    <property type="entry name" value="DUF6597"/>
    <property type="match status" value="1"/>
</dbReference>
<reference evidence="5" key="1">
    <citation type="submission" date="2023-03" db="EMBL/GenBank/DDBJ databases">
        <title>Andean soil-derived lignocellulolytic bacterial consortium as a source of novel taxa and putative plastic-active enzymes.</title>
        <authorList>
            <person name="Diaz-Garcia L."/>
            <person name="Chuvochina M."/>
            <person name="Feuerriegel G."/>
            <person name="Bunk B."/>
            <person name="Sproer C."/>
            <person name="Streit W.R."/>
            <person name="Rodriguez L.M."/>
            <person name="Overmann J."/>
            <person name="Jimenez D.J."/>
        </authorList>
    </citation>
    <scope>NUCLEOTIDE SEQUENCE</scope>
    <source>
        <strain evidence="5">MAG 7</strain>
    </source>
</reference>
<dbReference type="Proteomes" id="UP001220610">
    <property type="component" value="Chromosome"/>
</dbReference>
<gene>
    <name evidence="5" type="ORF">P0Y53_06085</name>
</gene>
<evidence type="ECO:0000256" key="2">
    <source>
        <dbReference type="ARBA" id="ARBA00023125"/>
    </source>
</evidence>
<dbReference type="PROSITE" id="PS01124">
    <property type="entry name" value="HTH_ARAC_FAMILY_2"/>
    <property type="match status" value="1"/>
</dbReference>
<keyword evidence="3" id="KW-0804">Transcription</keyword>
<keyword evidence="1" id="KW-0805">Transcription regulation</keyword>
<dbReference type="Gene3D" id="1.10.10.60">
    <property type="entry name" value="Homeodomain-like"/>
    <property type="match status" value="1"/>
</dbReference>
<proteinExistence type="predicted"/>
<dbReference type="InterPro" id="IPR050204">
    <property type="entry name" value="AraC_XylS_family_regulators"/>
</dbReference>
<organism evidence="5 6">
    <name type="scientific">Candidatus Pseudobacter hemicellulosilyticus</name>
    <dbReference type="NCBI Taxonomy" id="3121375"/>
    <lineage>
        <taxon>Bacteria</taxon>
        <taxon>Pseudomonadati</taxon>
        <taxon>Bacteroidota</taxon>
        <taxon>Chitinophagia</taxon>
        <taxon>Chitinophagales</taxon>
        <taxon>Chitinophagaceae</taxon>
        <taxon>Pseudobacter</taxon>
    </lineage>
</organism>
<feature type="domain" description="HTH araC/xylS-type" evidence="4">
    <location>
        <begin position="171"/>
        <end position="266"/>
    </location>
</feature>
<dbReference type="AlphaFoldDB" id="A0AAJ5WZ63"/>
<dbReference type="SMART" id="SM00342">
    <property type="entry name" value="HTH_ARAC"/>
    <property type="match status" value="1"/>
</dbReference>
<evidence type="ECO:0000259" key="4">
    <source>
        <dbReference type="PROSITE" id="PS01124"/>
    </source>
</evidence>
<sequence length="279" mass="32120">MSYREYVPCQALRPYVECYWHHIARNPEQGKDLPVQRCLPLGTVEIIVQVDNVMADIFNDHRQLWEKSNRIYLTGLYTETAIWRAQPGTLMFGIRLRPEGLMDLFRIPACEILNTVVDAEAILGIRARRMFEEMLGVQDTAALAGIAEKFLLDRLRNGKNDRNYVADACRLIRNSSDGLSVETLSETLYISKRQLQRSFKEAVGTSPKTYQRIIRFRNAYKYARNKQSGNLKWSDVCYEFGYADQAHFIRDFRSFTGDAPSAMTQDTLSFFQTLEAVSG</sequence>
<keyword evidence="2" id="KW-0238">DNA-binding</keyword>
<evidence type="ECO:0000256" key="1">
    <source>
        <dbReference type="ARBA" id="ARBA00023015"/>
    </source>
</evidence>
<evidence type="ECO:0000313" key="5">
    <source>
        <dbReference type="EMBL" id="WEK37065.1"/>
    </source>
</evidence>
<dbReference type="PANTHER" id="PTHR46796">
    <property type="entry name" value="HTH-TYPE TRANSCRIPTIONAL ACTIVATOR RHAS-RELATED"/>
    <property type="match status" value="1"/>
</dbReference>
<evidence type="ECO:0000313" key="6">
    <source>
        <dbReference type="Proteomes" id="UP001220610"/>
    </source>
</evidence>
<evidence type="ECO:0000256" key="3">
    <source>
        <dbReference type="ARBA" id="ARBA00023163"/>
    </source>
</evidence>
<dbReference type="GO" id="GO:0003700">
    <property type="term" value="F:DNA-binding transcription factor activity"/>
    <property type="evidence" value="ECO:0007669"/>
    <property type="project" value="InterPro"/>
</dbReference>
<name>A0AAJ5WZ63_9BACT</name>
<dbReference type="EMBL" id="CP119311">
    <property type="protein sequence ID" value="WEK37065.1"/>
    <property type="molecule type" value="Genomic_DNA"/>
</dbReference>
<dbReference type="InterPro" id="IPR018060">
    <property type="entry name" value="HTH_AraC"/>
</dbReference>